<dbReference type="OrthoDB" id="659at2759"/>
<reference evidence="4" key="2">
    <citation type="submission" date="2018-11" db="EMBL/GenBank/DDBJ databases">
        <title>Trombidioid mite genomics.</title>
        <authorList>
            <person name="Dong X."/>
        </authorList>
    </citation>
    <scope>NUCLEOTIDE SEQUENCE</scope>
    <source>
        <strain evidence="4">UoL-WK</strain>
    </source>
</reference>
<gene>
    <name evidence="4" type="ORF">B4U79_02245</name>
    <name evidence="5" type="ORF">B4U79_12879</name>
</gene>
<dbReference type="InterPro" id="IPR051043">
    <property type="entry name" value="Sulfatase_Mod_Factor_Kinase"/>
</dbReference>
<feature type="signal peptide" evidence="2">
    <location>
        <begin position="1"/>
        <end position="28"/>
    </location>
</feature>
<evidence type="ECO:0000313" key="4">
    <source>
        <dbReference type="EMBL" id="RWS14613.1"/>
    </source>
</evidence>
<comment type="caution">
    <text evidence="4">The sequence shown here is derived from an EMBL/GenBank/DDBJ whole genome shotgun (WGS) entry which is preliminary data.</text>
</comment>
<evidence type="ECO:0000256" key="2">
    <source>
        <dbReference type="SAM" id="SignalP"/>
    </source>
</evidence>
<organism evidence="4 6">
    <name type="scientific">Dinothrombium tinctorium</name>
    <dbReference type="NCBI Taxonomy" id="1965070"/>
    <lineage>
        <taxon>Eukaryota</taxon>
        <taxon>Metazoa</taxon>
        <taxon>Ecdysozoa</taxon>
        <taxon>Arthropoda</taxon>
        <taxon>Chelicerata</taxon>
        <taxon>Arachnida</taxon>
        <taxon>Acari</taxon>
        <taxon>Acariformes</taxon>
        <taxon>Trombidiformes</taxon>
        <taxon>Prostigmata</taxon>
        <taxon>Anystina</taxon>
        <taxon>Parasitengona</taxon>
        <taxon>Trombidioidea</taxon>
        <taxon>Trombidiidae</taxon>
        <taxon>Dinothrombium</taxon>
    </lineage>
</organism>
<feature type="domain" description="Sulfatase-modifying factor enzyme-like" evidence="3">
    <location>
        <begin position="97"/>
        <end position="373"/>
    </location>
</feature>
<reference evidence="4 6" key="1">
    <citation type="journal article" date="2018" name="Gigascience">
        <title>Genomes of trombidid mites reveal novel predicted allergens and laterally-transferred genes associated with secondary metabolism.</title>
        <authorList>
            <person name="Dong X."/>
            <person name="Chaisiri K."/>
            <person name="Xia D."/>
            <person name="Armstrong S.D."/>
            <person name="Fang Y."/>
            <person name="Donnelly M.J."/>
            <person name="Kadowaki T."/>
            <person name="McGarry J.W."/>
            <person name="Darby A.C."/>
            <person name="Makepeace B.L."/>
        </authorList>
    </citation>
    <scope>NUCLEOTIDE SEQUENCE [LARGE SCALE GENOMIC DNA]</scope>
    <source>
        <strain evidence="4">UoL-WK</strain>
    </source>
</reference>
<evidence type="ECO:0000313" key="5">
    <source>
        <dbReference type="EMBL" id="RWS14847.1"/>
    </source>
</evidence>
<dbReference type="EMBL" id="NCKU01000607">
    <property type="protein sequence ID" value="RWS14847.1"/>
    <property type="molecule type" value="Genomic_DNA"/>
</dbReference>
<dbReference type="Pfam" id="PF03781">
    <property type="entry name" value="FGE-sulfatase"/>
    <property type="match status" value="1"/>
</dbReference>
<dbReference type="EMBL" id="NCKU01000666">
    <property type="protein sequence ID" value="RWS14613.1"/>
    <property type="molecule type" value="Genomic_DNA"/>
</dbReference>
<accession>A0A443RHA1</accession>
<dbReference type="PANTHER" id="PTHR23150:SF19">
    <property type="entry name" value="FORMYLGLYCINE-GENERATING ENZYME"/>
    <property type="match status" value="1"/>
</dbReference>
<comment type="similarity">
    <text evidence="1">Belongs to the sulfatase-modifying factor family.</text>
</comment>
<keyword evidence="6" id="KW-1185">Reference proteome</keyword>
<dbReference type="Proteomes" id="UP000285301">
    <property type="component" value="Unassembled WGS sequence"/>
</dbReference>
<sequence>MIERKRRNNRFIFIIFIILIQCSTKVVATQDSNTHCPRPESDRLQEDAQLTNDCGCQHLNRDRSTRLEETTTSSSQCNDEHKEIKQNEKQKYLYHNMSYISATTFIMGTNEAVIPRDGESPARNVSLDAFYIDIYEVSNHNFAKFVTETKYVTEAEKFANSFVLFNFLSEEIKAKVKQAVAEAPWWVPVTGAAWNTPEGPGSSIEDRLDHPVTHVSWNDAVAYCNWMGKRLPTEAEWELACRGGLKERLFPWGNKWMPKGEYYANIWQGKFPHENTAEDGFVSTAPVTSFPANKYGLKNMVGNVWEWTQDWWTTNHDLSENVNPKGAPRGTDKVKKGGSFMCHPNYCYRYRCAARSQNTPDSSASNLGFRCARSAK</sequence>
<evidence type="ECO:0000256" key="1">
    <source>
        <dbReference type="ARBA" id="ARBA00005310"/>
    </source>
</evidence>
<dbReference type="PANTHER" id="PTHR23150">
    <property type="entry name" value="SULFATASE MODIFYING FACTOR 1, 2"/>
    <property type="match status" value="1"/>
</dbReference>
<dbReference type="InterPro" id="IPR005532">
    <property type="entry name" value="SUMF_dom"/>
</dbReference>
<evidence type="ECO:0000313" key="6">
    <source>
        <dbReference type="Proteomes" id="UP000285301"/>
    </source>
</evidence>
<dbReference type="GO" id="GO:0120147">
    <property type="term" value="F:formylglycine-generating oxidase activity"/>
    <property type="evidence" value="ECO:0007669"/>
    <property type="project" value="TreeGrafter"/>
</dbReference>
<name>A0A443RHA1_9ACAR</name>
<dbReference type="STRING" id="1965070.A0A443RHA1"/>
<dbReference type="SUPFAM" id="SSF56436">
    <property type="entry name" value="C-type lectin-like"/>
    <property type="match status" value="1"/>
</dbReference>
<dbReference type="GO" id="GO:0005783">
    <property type="term" value="C:endoplasmic reticulum"/>
    <property type="evidence" value="ECO:0007669"/>
    <property type="project" value="TreeGrafter"/>
</dbReference>
<dbReference type="InterPro" id="IPR042095">
    <property type="entry name" value="SUMF_sf"/>
</dbReference>
<evidence type="ECO:0000259" key="3">
    <source>
        <dbReference type="Pfam" id="PF03781"/>
    </source>
</evidence>
<proteinExistence type="inferred from homology"/>
<keyword evidence="2" id="KW-0732">Signal</keyword>
<dbReference type="InterPro" id="IPR016187">
    <property type="entry name" value="CTDL_fold"/>
</dbReference>
<dbReference type="Gene3D" id="3.90.1580.10">
    <property type="entry name" value="paralog of FGE (formylglycine-generating enzyme)"/>
    <property type="match status" value="1"/>
</dbReference>
<feature type="chain" id="PRO_5033431012" evidence="2">
    <location>
        <begin position="29"/>
        <end position="376"/>
    </location>
</feature>
<dbReference type="AlphaFoldDB" id="A0A443RHA1"/>
<protein>
    <submittedName>
        <fullName evidence="4">Sulfatase-modifying factor 1-like protein</fullName>
    </submittedName>
</protein>